<feature type="region of interest" description="Disordered" evidence="1">
    <location>
        <begin position="240"/>
        <end position="260"/>
    </location>
</feature>
<feature type="compositionally biased region" description="Basic and acidic residues" evidence="1">
    <location>
        <begin position="241"/>
        <end position="254"/>
    </location>
</feature>
<dbReference type="Gene3D" id="3.40.50.1110">
    <property type="entry name" value="SGNH hydrolase"/>
    <property type="match status" value="1"/>
</dbReference>
<accession>A0A6J6MQV2</accession>
<name>A0A6J6MQV2_9ZZZZ</name>
<dbReference type="AlphaFoldDB" id="A0A6J6MQV2"/>
<dbReference type="Pfam" id="PF13472">
    <property type="entry name" value="Lipase_GDSL_2"/>
    <property type="match status" value="1"/>
</dbReference>
<keyword evidence="2" id="KW-1133">Transmembrane helix</keyword>
<feature type="domain" description="SGNH hydrolase-type esterase" evidence="3">
    <location>
        <begin position="8"/>
        <end position="185"/>
    </location>
</feature>
<evidence type="ECO:0000313" key="4">
    <source>
        <dbReference type="EMBL" id="CAB4675939.1"/>
    </source>
</evidence>
<dbReference type="InterPro" id="IPR053140">
    <property type="entry name" value="GDSL_Rv0518-like"/>
</dbReference>
<dbReference type="EMBL" id="CAEZXI010000001">
    <property type="protein sequence ID" value="CAB4675939.1"/>
    <property type="molecule type" value="Genomic_DNA"/>
</dbReference>
<dbReference type="InterPro" id="IPR036514">
    <property type="entry name" value="SGNH_hydro_sf"/>
</dbReference>
<sequence length="260" mass="29604">MHFDRFIALGDSMTEGMSDEVVDGNYRGWADRVADVLATENPNFTYANLAIRGKLLRQVVEEQIPKALNFIEGKQTLVSFHAGANDVLRPNYKPEISLAQYESGVKRLTDAGATVIVFTVVDKVDGKGKTADLWHQRFSAFNENVRRVASKYPVILFEAREAEFLNDRRFLAFDRLHMNAEGHRRLAQAVLAGLEKSHDSNWREPLPPAKRKNKVLSTATTFAWMITFVLPWIWRRVRGKSSGDGRSGKYERPIRWPNSP</sequence>
<keyword evidence="2" id="KW-0812">Transmembrane</keyword>
<proteinExistence type="predicted"/>
<reference evidence="4" key="1">
    <citation type="submission" date="2020-05" db="EMBL/GenBank/DDBJ databases">
        <authorList>
            <person name="Chiriac C."/>
            <person name="Salcher M."/>
            <person name="Ghai R."/>
            <person name="Kavagutti S V."/>
        </authorList>
    </citation>
    <scope>NUCLEOTIDE SEQUENCE</scope>
</reference>
<feature type="transmembrane region" description="Helical" evidence="2">
    <location>
        <begin position="215"/>
        <end position="234"/>
    </location>
</feature>
<dbReference type="SUPFAM" id="SSF52266">
    <property type="entry name" value="SGNH hydrolase"/>
    <property type="match status" value="1"/>
</dbReference>
<protein>
    <submittedName>
        <fullName evidence="4">Unannotated protein</fullName>
    </submittedName>
</protein>
<evidence type="ECO:0000256" key="1">
    <source>
        <dbReference type="SAM" id="MobiDB-lite"/>
    </source>
</evidence>
<dbReference type="InterPro" id="IPR013830">
    <property type="entry name" value="SGNH_hydro"/>
</dbReference>
<organism evidence="4">
    <name type="scientific">freshwater metagenome</name>
    <dbReference type="NCBI Taxonomy" id="449393"/>
    <lineage>
        <taxon>unclassified sequences</taxon>
        <taxon>metagenomes</taxon>
        <taxon>ecological metagenomes</taxon>
    </lineage>
</organism>
<gene>
    <name evidence="4" type="ORF">UFOPK2362_00011</name>
</gene>
<keyword evidence="2" id="KW-0472">Membrane</keyword>
<evidence type="ECO:0000259" key="3">
    <source>
        <dbReference type="Pfam" id="PF13472"/>
    </source>
</evidence>
<dbReference type="PANTHER" id="PTHR43784">
    <property type="entry name" value="GDSL-LIKE LIPASE/ACYLHYDROLASE, PUTATIVE (AFU_ORTHOLOGUE AFUA_2G00820)-RELATED"/>
    <property type="match status" value="1"/>
</dbReference>
<dbReference type="PANTHER" id="PTHR43784:SF2">
    <property type="entry name" value="GDSL-LIKE LIPASE_ACYLHYDROLASE, PUTATIVE (AFU_ORTHOLOGUE AFUA_2G00820)-RELATED"/>
    <property type="match status" value="1"/>
</dbReference>
<dbReference type="CDD" id="cd01832">
    <property type="entry name" value="SGNH_hydrolase_like_1"/>
    <property type="match status" value="1"/>
</dbReference>
<evidence type="ECO:0000256" key="2">
    <source>
        <dbReference type="SAM" id="Phobius"/>
    </source>
</evidence>